<reference evidence="2 3" key="1">
    <citation type="submission" date="2020-06" db="EMBL/GenBank/DDBJ databases">
        <authorList>
            <person name="Li R."/>
            <person name="Bekaert M."/>
        </authorList>
    </citation>
    <scope>NUCLEOTIDE SEQUENCE [LARGE SCALE GENOMIC DNA]</scope>
    <source>
        <strain evidence="3">wild</strain>
    </source>
</reference>
<dbReference type="InterPro" id="IPR001370">
    <property type="entry name" value="BIR_rpt"/>
</dbReference>
<dbReference type="GO" id="GO:0043027">
    <property type="term" value="F:cysteine-type endopeptidase inhibitor activity involved in apoptotic process"/>
    <property type="evidence" value="ECO:0007669"/>
    <property type="project" value="TreeGrafter"/>
</dbReference>
<name>A0A6J8ACG8_MYTCO</name>
<dbReference type="InterPro" id="IPR050784">
    <property type="entry name" value="IAP"/>
</dbReference>
<dbReference type="Gene3D" id="1.10.1170.10">
    <property type="entry name" value="Inhibitor Of Apoptosis Protein (2mihbC-IAP-1), Chain A"/>
    <property type="match status" value="1"/>
</dbReference>
<protein>
    <submittedName>
        <fullName evidence="2">BIRC2_3</fullName>
    </submittedName>
</protein>
<organism evidence="2 3">
    <name type="scientific">Mytilus coruscus</name>
    <name type="common">Sea mussel</name>
    <dbReference type="NCBI Taxonomy" id="42192"/>
    <lineage>
        <taxon>Eukaryota</taxon>
        <taxon>Metazoa</taxon>
        <taxon>Spiralia</taxon>
        <taxon>Lophotrochozoa</taxon>
        <taxon>Mollusca</taxon>
        <taxon>Bivalvia</taxon>
        <taxon>Autobranchia</taxon>
        <taxon>Pteriomorphia</taxon>
        <taxon>Mytilida</taxon>
        <taxon>Mytiloidea</taxon>
        <taxon>Mytilidae</taxon>
        <taxon>Mytilinae</taxon>
        <taxon>Mytilus</taxon>
    </lineage>
</organism>
<dbReference type="GO" id="GO:0005737">
    <property type="term" value="C:cytoplasm"/>
    <property type="evidence" value="ECO:0007669"/>
    <property type="project" value="TreeGrafter"/>
</dbReference>
<dbReference type="OrthoDB" id="4034597at2759"/>
<dbReference type="PROSITE" id="PS50143">
    <property type="entry name" value="BIR_REPEAT_2"/>
    <property type="match status" value="1"/>
</dbReference>
<evidence type="ECO:0000256" key="1">
    <source>
        <dbReference type="SAM" id="MobiDB-lite"/>
    </source>
</evidence>
<dbReference type="AlphaFoldDB" id="A0A6J8ACG8"/>
<dbReference type="SUPFAM" id="SSF57924">
    <property type="entry name" value="Inhibitor of apoptosis (IAP) repeat"/>
    <property type="match status" value="1"/>
</dbReference>
<evidence type="ECO:0000313" key="2">
    <source>
        <dbReference type="EMBL" id="CAC5365251.1"/>
    </source>
</evidence>
<dbReference type="PANTHER" id="PTHR10044">
    <property type="entry name" value="INHIBITOR OF APOPTOSIS"/>
    <property type="match status" value="1"/>
</dbReference>
<keyword evidence="3" id="KW-1185">Reference proteome</keyword>
<dbReference type="PANTHER" id="PTHR10044:SF139">
    <property type="entry name" value="DEATH-ASSOCIATED INHIBITOR OF APOPTOSIS 2"/>
    <property type="match status" value="1"/>
</dbReference>
<evidence type="ECO:0000313" key="3">
    <source>
        <dbReference type="Proteomes" id="UP000507470"/>
    </source>
</evidence>
<dbReference type="GO" id="GO:0043066">
    <property type="term" value="P:negative regulation of apoptotic process"/>
    <property type="evidence" value="ECO:0007669"/>
    <property type="project" value="TreeGrafter"/>
</dbReference>
<feature type="compositionally biased region" description="Basic and acidic residues" evidence="1">
    <location>
        <begin position="28"/>
        <end position="38"/>
    </location>
</feature>
<proteinExistence type="predicted"/>
<sequence length="181" mass="20835">MHVHRHLSPACDLVSHGDGQDNIGEELQNTRRQERREGQSSYPNDVSTGHVTLPSNEKIGSLNILTGGRHRPCHYDEDIGIQNQSPRYLNYSPLHIRISSSERWPGYLNQTPREMALAGFLFAGYNNYTRCFHCGGGLRNWESGDDPWVEHARWFPQYGFLKQNKGENFIQVVLKKHNMVF</sequence>
<dbReference type="EMBL" id="CACVKT020001109">
    <property type="protein sequence ID" value="CAC5365251.1"/>
    <property type="molecule type" value="Genomic_DNA"/>
</dbReference>
<dbReference type="GO" id="GO:0061630">
    <property type="term" value="F:ubiquitin protein ligase activity"/>
    <property type="evidence" value="ECO:0007669"/>
    <property type="project" value="TreeGrafter"/>
</dbReference>
<dbReference type="GO" id="GO:0051726">
    <property type="term" value="P:regulation of cell cycle"/>
    <property type="evidence" value="ECO:0007669"/>
    <property type="project" value="TreeGrafter"/>
</dbReference>
<feature type="region of interest" description="Disordered" evidence="1">
    <location>
        <begin position="1"/>
        <end position="55"/>
    </location>
</feature>
<gene>
    <name evidence="2" type="ORF">MCOR_5997</name>
</gene>
<accession>A0A6J8ACG8</accession>
<dbReference type="GO" id="GO:0031398">
    <property type="term" value="P:positive regulation of protein ubiquitination"/>
    <property type="evidence" value="ECO:0007669"/>
    <property type="project" value="TreeGrafter"/>
</dbReference>
<dbReference type="GO" id="GO:0005634">
    <property type="term" value="C:nucleus"/>
    <property type="evidence" value="ECO:0007669"/>
    <property type="project" value="TreeGrafter"/>
</dbReference>
<dbReference type="CDD" id="cd00022">
    <property type="entry name" value="BIR"/>
    <property type="match status" value="1"/>
</dbReference>
<dbReference type="SMART" id="SM00238">
    <property type="entry name" value="BIR"/>
    <property type="match status" value="1"/>
</dbReference>
<dbReference type="Pfam" id="PF00653">
    <property type="entry name" value="BIR"/>
    <property type="match status" value="1"/>
</dbReference>
<feature type="compositionally biased region" description="Polar residues" evidence="1">
    <location>
        <begin position="39"/>
        <end position="55"/>
    </location>
</feature>
<dbReference type="Proteomes" id="UP000507470">
    <property type="component" value="Unassembled WGS sequence"/>
</dbReference>